<dbReference type="InterPro" id="IPR014942">
    <property type="entry name" value="AbiEii"/>
</dbReference>
<gene>
    <name evidence="1" type="ORF">LIP_0860</name>
</gene>
<dbReference type="AlphaFoldDB" id="A0A0K2SI75"/>
<reference evidence="2" key="1">
    <citation type="submission" date="2015-07" db="EMBL/GenBank/DDBJ databases">
        <title>Complete genome sequence and phylogenetic analysis of Limnochorda pilosa.</title>
        <authorList>
            <person name="Watanabe M."/>
            <person name="Kojima H."/>
            <person name="Fukui M."/>
        </authorList>
    </citation>
    <scope>NUCLEOTIDE SEQUENCE [LARGE SCALE GENOMIC DNA]</scope>
    <source>
        <strain evidence="2">HC45</strain>
    </source>
</reference>
<name>A0A0K2SI75_LIMPI</name>
<evidence type="ECO:0000313" key="1">
    <source>
        <dbReference type="EMBL" id="BAS26717.1"/>
    </source>
</evidence>
<dbReference type="RefSeq" id="WP_068134698.1">
    <property type="nucleotide sequence ID" value="NZ_AP014924.1"/>
</dbReference>
<proteinExistence type="predicted"/>
<dbReference type="KEGG" id="lpil:LIP_0860"/>
<reference evidence="2" key="2">
    <citation type="journal article" date="2016" name="Int. J. Syst. Evol. Microbiol.">
        <title>Complete genome sequence and cell structure of Limnochorda pilosa, a Gram-negative spore-former within the phylum Firmicutes.</title>
        <authorList>
            <person name="Watanabe M."/>
            <person name="Kojima H."/>
            <person name="Fukui M."/>
        </authorList>
    </citation>
    <scope>NUCLEOTIDE SEQUENCE [LARGE SCALE GENOMIC DNA]</scope>
    <source>
        <strain evidence="2">HC45</strain>
    </source>
</reference>
<protein>
    <recommendedName>
        <fullName evidence="3">Nucleotidyl transferase AbiEii/AbiGii toxin family protein</fullName>
    </recommendedName>
</protein>
<dbReference type="STRING" id="1555112.LIP_0860"/>
<sequence>MLSPFQERLARLFLSMPEAQDFALAGGAALVFRNDVSRQTQDLDFFTPVVEEVPAVFHRFAELLAEVGLDFQVIHASPSFARLRVREPAGEEALVDIGYDYRLMEPGETPIGRVLQVEELAADKLLALFGRAEARDFVDVYVLAARFGIDAMMSWARQKDPGFDPHVLAVMIGHLDRLRREEFDVDEQDFGALRAFFAELRASLIHQSLGRAGTADDAPDS</sequence>
<evidence type="ECO:0000313" key="2">
    <source>
        <dbReference type="Proteomes" id="UP000065807"/>
    </source>
</evidence>
<dbReference type="Proteomes" id="UP000065807">
    <property type="component" value="Chromosome"/>
</dbReference>
<evidence type="ECO:0008006" key="3">
    <source>
        <dbReference type="Google" id="ProtNLM"/>
    </source>
</evidence>
<accession>A0A0K2SI75</accession>
<dbReference type="Pfam" id="PF08843">
    <property type="entry name" value="AbiEii"/>
    <property type="match status" value="1"/>
</dbReference>
<dbReference type="EMBL" id="AP014924">
    <property type="protein sequence ID" value="BAS26717.1"/>
    <property type="molecule type" value="Genomic_DNA"/>
</dbReference>
<dbReference type="OrthoDB" id="9808443at2"/>
<dbReference type="PATRIC" id="fig|1555112.3.peg.894"/>
<organism evidence="1 2">
    <name type="scientific">Limnochorda pilosa</name>
    <dbReference type="NCBI Taxonomy" id="1555112"/>
    <lineage>
        <taxon>Bacteria</taxon>
        <taxon>Bacillati</taxon>
        <taxon>Bacillota</taxon>
        <taxon>Limnochordia</taxon>
        <taxon>Limnochordales</taxon>
        <taxon>Limnochordaceae</taxon>
        <taxon>Limnochorda</taxon>
    </lineage>
</organism>
<keyword evidence="2" id="KW-1185">Reference proteome</keyword>